<evidence type="ECO:0000313" key="1">
    <source>
        <dbReference type="EMBL" id="KAG0460389.1"/>
    </source>
</evidence>
<proteinExistence type="predicted"/>
<gene>
    <name evidence="2" type="ORF">HPP92_020284</name>
    <name evidence="1" type="ORF">HPP92_020686</name>
</gene>
<dbReference type="Proteomes" id="UP000639772">
    <property type="component" value="Chromosome 11"/>
</dbReference>
<keyword evidence="3" id="KW-1185">Reference proteome</keyword>
<organism evidence="2 4">
    <name type="scientific">Vanilla planifolia</name>
    <name type="common">Vanilla</name>
    <dbReference type="NCBI Taxonomy" id="51239"/>
    <lineage>
        <taxon>Eukaryota</taxon>
        <taxon>Viridiplantae</taxon>
        <taxon>Streptophyta</taxon>
        <taxon>Embryophyta</taxon>
        <taxon>Tracheophyta</taxon>
        <taxon>Spermatophyta</taxon>
        <taxon>Magnoliopsida</taxon>
        <taxon>Liliopsida</taxon>
        <taxon>Asparagales</taxon>
        <taxon>Orchidaceae</taxon>
        <taxon>Vanilloideae</taxon>
        <taxon>Vanilleae</taxon>
        <taxon>Vanilla</taxon>
    </lineage>
</organism>
<evidence type="ECO:0000313" key="2">
    <source>
        <dbReference type="EMBL" id="KAG0461808.1"/>
    </source>
</evidence>
<evidence type="ECO:0000313" key="4">
    <source>
        <dbReference type="Proteomes" id="UP000639772"/>
    </source>
</evidence>
<reference evidence="3 4" key="1">
    <citation type="journal article" date="2020" name="Nat. Food">
        <title>A phased Vanilla planifolia genome enables genetic improvement of flavour and production.</title>
        <authorList>
            <person name="Hasing T."/>
            <person name="Tang H."/>
            <person name="Brym M."/>
            <person name="Khazi F."/>
            <person name="Huang T."/>
            <person name="Chambers A.H."/>
        </authorList>
    </citation>
    <scope>NUCLEOTIDE SEQUENCE [LARGE SCALE GENOMIC DNA]</scope>
    <source>
        <tissue evidence="2">Leaf</tissue>
    </source>
</reference>
<comment type="caution">
    <text evidence="2">The sequence shown here is derived from an EMBL/GenBank/DDBJ whole genome shotgun (WGS) entry which is preliminary data.</text>
</comment>
<dbReference type="AlphaFoldDB" id="A0A835Q3D8"/>
<protein>
    <submittedName>
        <fullName evidence="2">Uncharacterized protein</fullName>
    </submittedName>
</protein>
<dbReference type="Proteomes" id="UP000636800">
    <property type="component" value="Chromosome 11"/>
</dbReference>
<name>A0A835Q3D8_VANPL</name>
<dbReference type="EMBL" id="JADCNM010000011">
    <property type="protein sequence ID" value="KAG0461808.1"/>
    <property type="molecule type" value="Genomic_DNA"/>
</dbReference>
<sequence>MCEAPFFSPTPNQPTYKPKLLPALLKQDGIYTILQKEAFSSQSLNHGSQLRHLPPLSSFAAPLLLSHACPVSSIGGRQGLYGGHGRRSCDHIQRIFKRLHVMI</sequence>
<accession>A0A835Q3D8</accession>
<evidence type="ECO:0000313" key="3">
    <source>
        <dbReference type="Proteomes" id="UP000636800"/>
    </source>
</evidence>
<dbReference type="EMBL" id="JADCNL010000011">
    <property type="protein sequence ID" value="KAG0460389.1"/>
    <property type="molecule type" value="Genomic_DNA"/>
</dbReference>